<reference evidence="2" key="1">
    <citation type="submission" date="2014-07" db="EMBL/GenBank/DDBJ databases">
        <authorList>
            <person name="Wibberg D."/>
        </authorList>
    </citation>
    <scope>NUCLEOTIDE SEQUENCE [LARGE SCALE GENOMIC DNA]</scope>
    <source>
        <strain evidence="2">DG5</strain>
    </source>
</reference>
<sequence length="101" mass="11070">MSNEKPVISKSFSDEQGRTLKVDYFLTSGACMTDGAEAVPVYGVRADLYINGQYAESAKVDDISPSREETTEMAKRFADNQVTPVSLKDVVEDCIAAQLKQ</sequence>
<dbReference type="PATRIC" id="fig|29343.3.peg.47"/>
<gene>
    <name evidence="1" type="ORF">CCDG5_0042</name>
</gene>
<dbReference type="EMBL" id="LM995447">
    <property type="protein sequence ID" value="CDZ23193.1"/>
    <property type="molecule type" value="Genomic_DNA"/>
</dbReference>
<proteinExistence type="predicted"/>
<dbReference type="InterPro" id="IPR017016">
    <property type="entry name" value="UCP033595"/>
</dbReference>
<dbReference type="HOGENOM" id="CLU_2286584_0_0_9"/>
<accession>A0A078KL44</accession>
<evidence type="ECO:0000313" key="2">
    <source>
        <dbReference type="Proteomes" id="UP000032431"/>
    </source>
</evidence>
<dbReference type="Proteomes" id="UP000032431">
    <property type="component" value="Chromosome I"/>
</dbReference>
<keyword evidence="2" id="KW-1185">Reference proteome</keyword>
<dbReference type="AlphaFoldDB" id="A0A078KL44"/>
<protein>
    <submittedName>
        <fullName evidence="1">Uncharacterized protein</fullName>
    </submittedName>
</protein>
<dbReference type="STRING" id="29343.CCDG5_0042"/>
<dbReference type="KEGG" id="ccel:CCDG5_0042"/>
<evidence type="ECO:0000313" key="1">
    <source>
        <dbReference type="EMBL" id="CDZ23193.1"/>
    </source>
</evidence>
<organism evidence="1 2">
    <name type="scientific">[Clostridium] cellulosi</name>
    <dbReference type="NCBI Taxonomy" id="29343"/>
    <lineage>
        <taxon>Bacteria</taxon>
        <taxon>Bacillati</taxon>
        <taxon>Bacillota</taxon>
        <taxon>Clostridia</taxon>
        <taxon>Eubacteriales</taxon>
        <taxon>Oscillospiraceae</taxon>
        <taxon>Oscillospiraceae incertae sedis</taxon>
    </lineage>
</organism>
<name>A0A078KL44_9FIRM</name>
<dbReference type="Pfam" id="PF20124">
    <property type="entry name" value="DUF6514"/>
    <property type="match status" value="1"/>
</dbReference>
<dbReference type="OrthoDB" id="1734531at2"/>